<dbReference type="InterPro" id="IPR051396">
    <property type="entry name" value="Bact_Antivir_Def_Nuclease"/>
</dbReference>
<dbReference type="GO" id="GO:0005524">
    <property type="term" value="F:ATP binding"/>
    <property type="evidence" value="ECO:0007669"/>
    <property type="project" value="InterPro"/>
</dbReference>
<sequence length="484" mass="54756">MNFYKSTKNRDYVLPQGAELPCVVYIVDNWDDYNFETLYHLCLFKKSGGKEVLGDVKILQTNSRNTKIPDSFPSLGPEFFSLGQDLEYYENMRKHLPKTHRKVLDALNDVVVKPQLLDEIETSSGFRNSLIRFNDAKLALRDGLATLEERPLEKGYRFMYSGKIPGAEEGVSIDVDLQPDDPVPGRILAIIGRNGVGKTQFLAQLARDLATTKRVSIETASQVESAFEPARPLFSRVIALSFSAFDKFQRPEPEKYFSYIYCGVRDDSGGISRRALEAKHLEYLKRIVEQDREDHWEQHVANVMGVPKKIISITEHIEELEKSLPPTMSSGQSILAYFISAALAYLKEGSLVIFDEPEIHLHPNAVALLMQTLQALLKEFDSYAIIATHSPVVIQEVPRKRVIRFEREGNITTGSPLGHESFGENIAELTRLVFETVEIPNFYKKTLQALAKKHDFDTVAKMFDEQLSLHATAYLASLYEDGDA</sequence>
<dbReference type="SMART" id="SM00382">
    <property type="entry name" value="AAA"/>
    <property type="match status" value="1"/>
</dbReference>
<dbReference type="CDD" id="cd00267">
    <property type="entry name" value="ABC_ATPase"/>
    <property type="match status" value="1"/>
</dbReference>
<gene>
    <name evidence="2" type="ORF">I6G66_14295</name>
</gene>
<reference evidence="2 3" key="1">
    <citation type="submission" date="2020-12" db="EMBL/GenBank/DDBJ databases">
        <title>FDA dAtabase for Regulatory Grade micrObial Sequences (FDA-ARGOS): Supporting development and validation of Infectious Disease Dx tests.</title>
        <authorList>
            <person name="Sproer C."/>
            <person name="Gronow S."/>
            <person name="Severitt S."/>
            <person name="Schroder I."/>
            <person name="Tallon L."/>
            <person name="Sadzewicz L."/>
            <person name="Zhao X."/>
            <person name="Boylan J."/>
            <person name="Ott S."/>
            <person name="Bowen H."/>
            <person name="Vavikolanu K."/>
            <person name="Mehta A."/>
            <person name="Aluvathingal J."/>
            <person name="Nadendla S."/>
            <person name="Lowell S."/>
            <person name="Myers T."/>
            <person name="Yan Y."/>
            <person name="Sichtig H."/>
        </authorList>
    </citation>
    <scope>NUCLEOTIDE SEQUENCE [LARGE SCALE GENOMIC DNA]</scope>
    <source>
        <strain evidence="2 3">FDAARGOS_909</strain>
    </source>
</reference>
<proteinExistence type="predicted"/>
<dbReference type="GO" id="GO:0016887">
    <property type="term" value="F:ATP hydrolysis activity"/>
    <property type="evidence" value="ECO:0007669"/>
    <property type="project" value="InterPro"/>
</dbReference>
<dbReference type="Gene3D" id="3.40.50.300">
    <property type="entry name" value="P-loop containing nucleotide triphosphate hydrolases"/>
    <property type="match status" value="1"/>
</dbReference>
<accession>A0A7T2S9F8</accession>
<evidence type="ECO:0000313" key="2">
    <source>
        <dbReference type="EMBL" id="QPS11092.1"/>
    </source>
</evidence>
<dbReference type="SUPFAM" id="SSF52540">
    <property type="entry name" value="P-loop containing nucleoside triphosphate hydrolases"/>
    <property type="match status" value="1"/>
</dbReference>
<dbReference type="PANTHER" id="PTHR43581:SF2">
    <property type="entry name" value="EXCINUCLEASE ATPASE SUBUNIT"/>
    <property type="match status" value="1"/>
</dbReference>
<feature type="domain" description="AAA+ ATPase" evidence="1">
    <location>
        <begin position="184"/>
        <end position="409"/>
    </location>
</feature>
<name>A0A7T2S9F8_DELAC</name>
<organism evidence="2 3">
    <name type="scientific">Delftia acidovorans</name>
    <name type="common">Pseudomonas acidovorans</name>
    <name type="synonym">Comamonas acidovorans</name>
    <dbReference type="NCBI Taxonomy" id="80866"/>
    <lineage>
        <taxon>Bacteria</taxon>
        <taxon>Pseudomonadati</taxon>
        <taxon>Pseudomonadota</taxon>
        <taxon>Betaproteobacteria</taxon>
        <taxon>Burkholderiales</taxon>
        <taxon>Comamonadaceae</taxon>
        <taxon>Delftia</taxon>
    </lineage>
</organism>
<dbReference type="InterPro" id="IPR027417">
    <property type="entry name" value="P-loop_NTPase"/>
</dbReference>
<dbReference type="InterPro" id="IPR003959">
    <property type="entry name" value="ATPase_AAA_core"/>
</dbReference>
<dbReference type="GeneID" id="24118110"/>
<dbReference type="InterPro" id="IPR003593">
    <property type="entry name" value="AAA+_ATPase"/>
</dbReference>
<dbReference type="AlphaFoldDB" id="A0A7T2S9F8"/>
<dbReference type="EMBL" id="CP065668">
    <property type="protein sequence ID" value="QPS11092.1"/>
    <property type="molecule type" value="Genomic_DNA"/>
</dbReference>
<evidence type="ECO:0000313" key="3">
    <source>
        <dbReference type="Proteomes" id="UP000594778"/>
    </source>
</evidence>
<dbReference type="Pfam" id="PF13304">
    <property type="entry name" value="AAA_21"/>
    <property type="match status" value="1"/>
</dbReference>
<protein>
    <submittedName>
        <fullName evidence="2">AAA family ATPase</fullName>
    </submittedName>
</protein>
<dbReference type="PANTHER" id="PTHR43581">
    <property type="entry name" value="ATP/GTP PHOSPHATASE"/>
    <property type="match status" value="1"/>
</dbReference>
<dbReference type="OMA" id="ESHLHPP"/>
<dbReference type="RefSeq" id="WP_012203663.1">
    <property type="nucleotide sequence ID" value="NZ_CANENH010000005.1"/>
</dbReference>
<dbReference type="Proteomes" id="UP000594778">
    <property type="component" value="Chromosome"/>
</dbReference>
<evidence type="ECO:0000259" key="1">
    <source>
        <dbReference type="SMART" id="SM00382"/>
    </source>
</evidence>